<dbReference type="EMBL" id="GECU01020300">
    <property type="protein sequence ID" value="JAS87406.1"/>
    <property type="molecule type" value="Transcribed_RNA"/>
</dbReference>
<organism evidence="1">
    <name type="scientific">Homalodisca liturata</name>
    <dbReference type="NCBI Taxonomy" id="320908"/>
    <lineage>
        <taxon>Eukaryota</taxon>
        <taxon>Metazoa</taxon>
        <taxon>Ecdysozoa</taxon>
        <taxon>Arthropoda</taxon>
        <taxon>Hexapoda</taxon>
        <taxon>Insecta</taxon>
        <taxon>Pterygota</taxon>
        <taxon>Neoptera</taxon>
        <taxon>Paraneoptera</taxon>
        <taxon>Hemiptera</taxon>
        <taxon>Auchenorrhyncha</taxon>
        <taxon>Membracoidea</taxon>
        <taxon>Cicadellidae</taxon>
        <taxon>Cicadellinae</taxon>
        <taxon>Proconiini</taxon>
        <taxon>Homalodisca</taxon>
    </lineage>
</organism>
<feature type="non-terminal residue" evidence="1">
    <location>
        <position position="1"/>
    </location>
</feature>
<evidence type="ECO:0000313" key="1">
    <source>
        <dbReference type="EMBL" id="JAS87406.1"/>
    </source>
</evidence>
<feature type="non-terminal residue" evidence="1">
    <location>
        <position position="120"/>
    </location>
</feature>
<proteinExistence type="predicted"/>
<protein>
    <submittedName>
        <fullName evidence="1">Uncharacterized protein</fullName>
    </submittedName>
</protein>
<name>A0A1B6IKG5_9HEMI</name>
<dbReference type="AlphaFoldDB" id="A0A1B6IKG5"/>
<gene>
    <name evidence="1" type="ORF">g.2515</name>
</gene>
<accession>A0A1B6IKG5</accession>
<reference evidence="1" key="1">
    <citation type="submission" date="2015-11" db="EMBL/GenBank/DDBJ databases">
        <title>De novo transcriptome assembly of four potential Pierce s Disease insect vectors from Arizona vineyards.</title>
        <authorList>
            <person name="Tassone E.E."/>
        </authorList>
    </citation>
    <scope>NUCLEOTIDE SEQUENCE</scope>
</reference>
<sequence>GRAQHPSNTHLARSGHLHSCIYEPSMNSLIFAAIIVDFLDGGERNIHLMRMLKGFCMFLPRTLLNGLVYLKRYASHFEHRFKRMDQLAKMYLACCVLAKKYGTDMQILNIDLAKGWGTDV</sequence>